<dbReference type="OrthoDB" id="565904at2759"/>
<gene>
    <name evidence="5" type="ORF">PAPOLLO_LOCUS14515</name>
</gene>
<dbReference type="GO" id="GO:0005737">
    <property type="term" value="C:cytoplasm"/>
    <property type="evidence" value="ECO:0007669"/>
    <property type="project" value="TreeGrafter"/>
</dbReference>
<accession>A0A8S3X611</accession>
<dbReference type="PANTHER" id="PTHR10612:SF34">
    <property type="entry name" value="APOLIPOPROTEIN D"/>
    <property type="match status" value="1"/>
</dbReference>
<organism evidence="5 6">
    <name type="scientific">Parnassius apollo</name>
    <name type="common">Apollo butterfly</name>
    <name type="synonym">Papilio apollo</name>
    <dbReference type="NCBI Taxonomy" id="110799"/>
    <lineage>
        <taxon>Eukaryota</taxon>
        <taxon>Metazoa</taxon>
        <taxon>Ecdysozoa</taxon>
        <taxon>Arthropoda</taxon>
        <taxon>Hexapoda</taxon>
        <taxon>Insecta</taxon>
        <taxon>Pterygota</taxon>
        <taxon>Neoptera</taxon>
        <taxon>Endopterygota</taxon>
        <taxon>Lepidoptera</taxon>
        <taxon>Glossata</taxon>
        <taxon>Ditrysia</taxon>
        <taxon>Papilionoidea</taxon>
        <taxon>Papilionidae</taxon>
        <taxon>Parnassiinae</taxon>
        <taxon>Parnassini</taxon>
        <taxon>Parnassius</taxon>
        <taxon>Parnassius</taxon>
    </lineage>
</organism>
<dbReference type="InterPro" id="IPR022272">
    <property type="entry name" value="Lipocalin_CS"/>
</dbReference>
<proteinExistence type="inferred from homology"/>
<dbReference type="EMBL" id="CAJQZP010000975">
    <property type="protein sequence ID" value="CAG5005053.1"/>
    <property type="molecule type" value="Genomic_DNA"/>
</dbReference>
<evidence type="ECO:0000256" key="3">
    <source>
        <dbReference type="RuleBase" id="RU003695"/>
    </source>
</evidence>
<feature type="domain" description="Lipocalin/cytosolic fatty-acid binding" evidence="4">
    <location>
        <begin position="46"/>
        <end position="175"/>
    </location>
</feature>
<dbReference type="Proteomes" id="UP000691718">
    <property type="component" value="Unassembled WGS sequence"/>
</dbReference>
<evidence type="ECO:0000256" key="1">
    <source>
        <dbReference type="ARBA" id="ARBA00006889"/>
    </source>
</evidence>
<comment type="similarity">
    <text evidence="1 2 3">Belongs to the calycin superfamily. Lipocalin family.</text>
</comment>
<keyword evidence="2" id="KW-0732">Signal</keyword>
<evidence type="ECO:0000313" key="6">
    <source>
        <dbReference type="Proteomes" id="UP000691718"/>
    </source>
</evidence>
<name>A0A8S3X611_PARAO</name>
<dbReference type="PIRSF" id="PIRSF036893">
    <property type="entry name" value="Lipocalin_ApoD"/>
    <property type="match status" value="1"/>
</dbReference>
<dbReference type="PANTHER" id="PTHR10612">
    <property type="entry name" value="APOLIPOPROTEIN D"/>
    <property type="match status" value="1"/>
</dbReference>
<dbReference type="AlphaFoldDB" id="A0A8S3X611"/>
<keyword evidence="6" id="KW-1185">Reference proteome</keyword>
<dbReference type="InterPro" id="IPR000566">
    <property type="entry name" value="Lipocln_cytosolic_FA-bd_dom"/>
</dbReference>
<dbReference type="GO" id="GO:0006629">
    <property type="term" value="P:lipid metabolic process"/>
    <property type="evidence" value="ECO:0007669"/>
    <property type="project" value="TreeGrafter"/>
</dbReference>
<comment type="caution">
    <text evidence="5">The sequence shown here is derived from an EMBL/GenBank/DDBJ whole genome shotgun (WGS) entry which is preliminary data.</text>
</comment>
<evidence type="ECO:0000256" key="2">
    <source>
        <dbReference type="PIRNR" id="PIRNR036893"/>
    </source>
</evidence>
<feature type="chain" id="PRO_5045014631" evidence="2">
    <location>
        <begin position="23"/>
        <end position="215"/>
    </location>
</feature>
<evidence type="ECO:0000259" key="4">
    <source>
        <dbReference type="Pfam" id="PF00061"/>
    </source>
</evidence>
<protein>
    <submittedName>
        <fullName evidence="5">(apollo) hypothetical protein</fullName>
    </submittedName>
</protein>
<dbReference type="Pfam" id="PF00061">
    <property type="entry name" value="Lipocalin"/>
    <property type="match status" value="1"/>
</dbReference>
<dbReference type="InterPro" id="IPR022271">
    <property type="entry name" value="Lipocalin_ApoD"/>
</dbReference>
<sequence>MCSIKCFTILMFVLSHLKLCRNQILQFGTCAEVETMKFFNLEKFLGVWHEIERIPIWYEEHGQCAYKRFQACGRRIEIEYGFVREGIQFILHVNSTYVPGDEAVFTLEKNNIDPLGIPLSVIATDYTNYAVVYGCRNNEELDIKYYILSVSAWILSRNKILAPEILETAYRDLNSLPYITTAYLEQVQQNDETCKCHWTAHVQAEDIKEVRRDEL</sequence>
<dbReference type="GO" id="GO:0000302">
    <property type="term" value="P:response to reactive oxygen species"/>
    <property type="evidence" value="ECO:0007669"/>
    <property type="project" value="TreeGrafter"/>
</dbReference>
<feature type="signal peptide" evidence="2">
    <location>
        <begin position="1"/>
        <end position="22"/>
    </location>
</feature>
<reference evidence="5" key="1">
    <citation type="submission" date="2021-04" db="EMBL/GenBank/DDBJ databases">
        <authorList>
            <person name="Tunstrom K."/>
        </authorList>
    </citation>
    <scope>NUCLEOTIDE SEQUENCE</scope>
</reference>
<dbReference type="PROSITE" id="PS00213">
    <property type="entry name" value="LIPOCALIN"/>
    <property type="match status" value="1"/>
</dbReference>
<evidence type="ECO:0000313" key="5">
    <source>
        <dbReference type="EMBL" id="CAG5005053.1"/>
    </source>
</evidence>